<organism evidence="1 2">
    <name type="scientific">candidate division CSSED10-310 bacterium</name>
    <dbReference type="NCBI Taxonomy" id="2855610"/>
    <lineage>
        <taxon>Bacteria</taxon>
        <taxon>Bacteria division CSSED10-310</taxon>
    </lineage>
</organism>
<reference evidence="1 2" key="1">
    <citation type="submission" date="2024-09" db="EMBL/GenBank/DDBJ databases">
        <title>Laminarin stimulates single cell rates of sulfate reduction while oxygen inhibits transcriptomic activity in coastal marine sediment.</title>
        <authorList>
            <person name="Lindsay M."/>
            <person name="Orcutt B."/>
            <person name="Emerson D."/>
            <person name="Stepanauskas R."/>
            <person name="D'Angelo T."/>
        </authorList>
    </citation>
    <scope>NUCLEOTIDE SEQUENCE [LARGE SCALE GENOMIC DNA]</scope>
    <source>
        <strain evidence="1">SAG AM-311-K15</strain>
    </source>
</reference>
<dbReference type="Proteomes" id="UP001594351">
    <property type="component" value="Unassembled WGS sequence"/>
</dbReference>
<gene>
    <name evidence="1" type="ORF">ACFL27_08000</name>
</gene>
<keyword evidence="2" id="KW-1185">Reference proteome</keyword>
<comment type="caution">
    <text evidence="1">The sequence shown here is derived from an EMBL/GenBank/DDBJ whole genome shotgun (WGS) entry which is preliminary data.</text>
</comment>
<accession>A0ABV6YV84</accession>
<evidence type="ECO:0000313" key="1">
    <source>
        <dbReference type="EMBL" id="MFC1850117.1"/>
    </source>
</evidence>
<name>A0ABV6YV84_UNCC1</name>
<proteinExistence type="predicted"/>
<protein>
    <submittedName>
        <fullName evidence="1">Uncharacterized protein</fullName>
    </submittedName>
</protein>
<evidence type="ECO:0000313" key="2">
    <source>
        <dbReference type="Proteomes" id="UP001594351"/>
    </source>
</evidence>
<sequence>MNMSTKIRIPRPKIQVKTDWRVQELLRALNDQILSLETVSGKITSIVGFPIKIYRYRDGSYFICE</sequence>
<dbReference type="EMBL" id="JBHPBY010000077">
    <property type="protein sequence ID" value="MFC1850117.1"/>
    <property type="molecule type" value="Genomic_DNA"/>
</dbReference>